<dbReference type="Gene3D" id="3.10.310.10">
    <property type="entry name" value="Diaminopimelate Epimerase, Chain A, domain 1"/>
    <property type="match status" value="2"/>
</dbReference>
<keyword evidence="2" id="KW-0413">Isomerase</keyword>
<dbReference type="PANTHER" id="PTHR33442">
    <property type="entry name" value="TRANS-3-HYDROXY-L-PROLINE DEHYDRATASE"/>
    <property type="match status" value="1"/>
</dbReference>
<dbReference type="GO" id="GO:0047580">
    <property type="term" value="F:4-hydroxyproline epimerase activity"/>
    <property type="evidence" value="ECO:0007669"/>
    <property type="project" value="UniProtKB-EC"/>
</dbReference>
<accession>A0A5C5YLD8</accession>
<dbReference type="Pfam" id="PF05544">
    <property type="entry name" value="Pro_racemase"/>
    <property type="match status" value="1"/>
</dbReference>
<dbReference type="RefSeq" id="WP_146588696.1">
    <property type="nucleotide sequence ID" value="NZ_SJPO01000007.1"/>
</dbReference>
<organism evidence="2 3">
    <name type="scientific">Posidoniimonas polymericola</name>
    <dbReference type="NCBI Taxonomy" id="2528002"/>
    <lineage>
        <taxon>Bacteria</taxon>
        <taxon>Pseudomonadati</taxon>
        <taxon>Planctomycetota</taxon>
        <taxon>Planctomycetia</taxon>
        <taxon>Pirellulales</taxon>
        <taxon>Lacipirellulaceae</taxon>
        <taxon>Posidoniimonas</taxon>
    </lineage>
</organism>
<dbReference type="PANTHER" id="PTHR33442:SF1">
    <property type="entry name" value="TRANS-3-HYDROXY-L-PROLINE DEHYDRATASE"/>
    <property type="match status" value="1"/>
</dbReference>
<dbReference type="EMBL" id="SJPO01000007">
    <property type="protein sequence ID" value="TWT75711.1"/>
    <property type="molecule type" value="Genomic_DNA"/>
</dbReference>
<dbReference type="AlphaFoldDB" id="A0A5C5YLD8"/>
<dbReference type="SFLD" id="SFLDS00028">
    <property type="entry name" value="Proline_Racemase"/>
    <property type="match status" value="1"/>
</dbReference>
<protein>
    <submittedName>
        <fullName evidence="2">4-hydroxyproline epimerase</fullName>
        <ecNumber evidence="2">5.1.1.8</ecNumber>
    </submittedName>
</protein>
<dbReference type="EC" id="5.1.1.8" evidence="2"/>
<reference evidence="2 3" key="1">
    <citation type="submission" date="2019-02" db="EMBL/GenBank/DDBJ databases">
        <title>Deep-cultivation of Planctomycetes and their phenomic and genomic characterization uncovers novel biology.</title>
        <authorList>
            <person name="Wiegand S."/>
            <person name="Jogler M."/>
            <person name="Boedeker C."/>
            <person name="Pinto D."/>
            <person name="Vollmers J."/>
            <person name="Rivas-Marin E."/>
            <person name="Kohn T."/>
            <person name="Peeters S.H."/>
            <person name="Heuer A."/>
            <person name="Rast P."/>
            <person name="Oberbeckmann S."/>
            <person name="Bunk B."/>
            <person name="Jeske O."/>
            <person name="Meyerdierks A."/>
            <person name="Storesund J.E."/>
            <person name="Kallscheuer N."/>
            <person name="Luecker S."/>
            <person name="Lage O.M."/>
            <person name="Pohl T."/>
            <person name="Merkel B.J."/>
            <person name="Hornburger P."/>
            <person name="Mueller R.-W."/>
            <person name="Bruemmer F."/>
            <person name="Labrenz M."/>
            <person name="Spormann A.M."/>
            <person name="Op Den Camp H."/>
            <person name="Overmann J."/>
            <person name="Amann R."/>
            <person name="Jetten M.S.M."/>
            <person name="Mascher T."/>
            <person name="Medema M.H."/>
            <person name="Devos D.P."/>
            <person name="Kaster A.-K."/>
            <person name="Ovreas L."/>
            <person name="Rohde M."/>
            <person name="Galperin M.Y."/>
            <person name="Jogler C."/>
        </authorList>
    </citation>
    <scope>NUCLEOTIDE SEQUENCE [LARGE SCALE GENOMIC DNA]</scope>
    <source>
        <strain evidence="2 3">Pla123a</strain>
    </source>
</reference>
<name>A0A5C5YLD8_9BACT</name>
<evidence type="ECO:0000256" key="1">
    <source>
        <dbReference type="ARBA" id="ARBA00007529"/>
    </source>
</evidence>
<dbReference type="OrthoDB" id="181267at2"/>
<comment type="similarity">
    <text evidence="1">Belongs to the proline racemase family.</text>
</comment>
<dbReference type="InterPro" id="IPR008794">
    <property type="entry name" value="Pro_racemase_fam"/>
</dbReference>
<proteinExistence type="inferred from homology"/>
<keyword evidence="3" id="KW-1185">Reference proteome</keyword>
<dbReference type="FunFam" id="3.10.310.10:FF:000003">
    <property type="entry name" value="Proline racemase"/>
    <property type="match status" value="1"/>
</dbReference>
<dbReference type="PIRSF" id="PIRSF029792">
    <property type="entry name" value="Pro_racemase"/>
    <property type="match status" value="1"/>
</dbReference>
<sequence>MTDNTYPSGTLRVIDSHTAGEPTRVVAEGAPNLGSGDMRSRLQRMRAEADWLRTSLVLEPRGSEAMVGALLQPPVSPAAVAGVLFFNNAGYLGMCGHGAIGVVATLAYLDRIRPGRHCIETPVGDISIELSANGEASIENVRSYRWAHDVEVSVEGLGKVRGEVAYGGNWFFFTKTERRLRLDDHAELTSITSRIRRALREQGITGEGGAEIDHVELIGPPSDPVKANAKNFVLCPGEQYDRSPCGTGTSAKLACLAADGALAEGDTWRQESIVGGVFRGQYRSVDGGVIPTITGTAYVNGDTRLLFHPEDPFRHGILPAGPNDHA</sequence>
<evidence type="ECO:0000313" key="2">
    <source>
        <dbReference type="EMBL" id="TWT75711.1"/>
    </source>
</evidence>
<dbReference type="SUPFAM" id="SSF54506">
    <property type="entry name" value="Diaminopimelate epimerase-like"/>
    <property type="match status" value="1"/>
</dbReference>
<dbReference type="Proteomes" id="UP000318478">
    <property type="component" value="Unassembled WGS sequence"/>
</dbReference>
<comment type="caution">
    <text evidence="2">The sequence shown here is derived from an EMBL/GenBank/DDBJ whole genome shotgun (WGS) entry which is preliminary data.</text>
</comment>
<evidence type="ECO:0000313" key="3">
    <source>
        <dbReference type="Proteomes" id="UP000318478"/>
    </source>
</evidence>
<gene>
    <name evidence="2" type="ORF">Pla123a_32210</name>
</gene>